<evidence type="ECO:0000259" key="6">
    <source>
        <dbReference type="PROSITE" id="PS51296"/>
    </source>
</evidence>
<evidence type="ECO:0000256" key="1">
    <source>
        <dbReference type="ARBA" id="ARBA00022714"/>
    </source>
</evidence>
<sequence length="100" mass="11193">MAWKKVAEKDAVAPGKGREFTVDGKRIAVFNQNGFHALDSVCVHQDGSLAPGKLEGDVVECPLHFWHYNIKTGELLDYMKGVKLQTYKVEVKKDGIYLDV</sequence>
<keyword evidence="3" id="KW-0408">Iron</keyword>
<dbReference type="EMBL" id="LN890280">
    <property type="protein sequence ID" value="CUR51579.1"/>
    <property type="molecule type" value="Genomic_DNA"/>
</dbReference>
<evidence type="ECO:0000313" key="8">
    <source>
        <dbReference type="Proteomes" id="UP000196239"/>
    </source>
</evidence>
<dbReference type="KEGG" id="ndv:NDEV_0814"/>
<protein>
    <submittedName>
        <fullName evidence="7">Rieske (2Fe-2S) domain protein</fullName>
    </submittedName>
</protein>
<name>A0A128A2L0_9ARCH</name>
<dbReference type="PANTHER" id="PTHR21496:SF0">
    <property type="entry name" value="RIESKE DOMAIN-CONTAINING PROTEIN"/>
    <property type="match status" value="1"/>
</dbReference>
<dbReference type="Pfam" id="PF00355">
    <property type="entry name" value="Rieske"/>
    <property type="match status" value="1"/>
</dbReference>
<dbReference type="InterPro" id="IPR036922">
    <property type="entry name" value="Rieske_2Fe-2S_sf"/>
</dbReference>
<feature type="domain" description="Rieske" evidence="6">
    <location>
        <begin position="3"/>
        <end position="98"/>
    </location>
</feature>
<evidence type="ECO:0000313" key="7">
    <source>
        <dbReference type="EMBL" id="CUR51579.1"/>
    </source>
</evidence>
<dbReference type="GO" id="GO:0051537">
    <property type="term" value="F:2 iron, 2 sulfur cluster binding"/>
    <property type="evidence" value="ECO:0007669"/>
    <property type="project" value="UniProtKB-KW"/>
</dbReference>
<keyword evidence="8" id="KW-1185">Reference proteome</keyword>
<evidence type="ECO:0000256" key="3">
    <source>
        <dbReference type="ARBA" id="ARBA00023004"/>
    </source>
</evidence>
<comment type="cofactor">
    <cofactor evidence="5">
        <name>[2Fe-2S] cluster</name>
        <dbReference type="ChEBI" id="CHEBI:190135"/>
    </cofactor>
</comment>
<keyword evidence="2" id="KW-0479">Metal-binding</keyword>
<evidence type="ECO:0000256" key="5">
    <source>
        <dbReference type="ARBA" id="ARBA00034078"/>
    </source>
</evidence>
<evidence type="ECO:0000256" key="2">
    <source>
        <dbReference type="ARBA" id="ARBA00022723"/>
    </source>
</evidence>
<gene>
    <name evidence="7" type="ORF">NDEV_0814</name>
</gene>
<reference evidence="8" key="1">
    <citation type="submission" date="2015-10" db="EMBL/GenBank/DDBJ databases">
        <authorList>
            <person name="Lehtovirta-Morley L.E."/>
            <person name="Vieille C."/>
        </authorList>
    </citation>
    <scope>NUCLEOTIDE SEQUENCE [LARGE SCALE GENOMIC DNA]</scope>
</reference>
<dbReference type="SUPFAM" id="SSF50022">
    <property type="entry name" value="ISP domain"/>
    <property type="match status" value="1"/>
</dbReference>
<evidence type="ECO:0000256" key="4">
    <source>
        <dbReference type="ARBA" id="ARBA00023014"/>
    </source>
</evidence>
<proteinExistence type="predicted"/>
<dbReference type="GO" id="GO:0046872">
    <property type="term" value="F:metal ion binding"/>
    <property type="evidence" value="ECO:0007669"/>
    <property type="project" value="UniProtKB-KW"/>
</dbReference>
<accession>A0A128A2L0</accession>
<dbReference type="Gene3D" id="2.102.10.10">
    <property type="entry name" value="Rieske [2Fe-2S] iron-sulphur domain"/>
    <property type="match status" value="1"/>
</dbReference>
<keyword evidence="4" id="KW-0411">Iron-sulfur</keyword>
<dbReference type="PROSITE" id="PS51296">
    <property type="entry name" value="RIESKE"/>
    <property type="match status" value="1"/>
</dbReference>
<dbReference type="InterPro" id="IPR017941">
    <property type="entry name" value="Rieske_2Fe-2S"/>
</dbReference>
<keyword evidence="1" id="KW-0001">2Fe-2S</keyword>
<dbReference type="AlphaFoldDB" id="A0A128A2L0"/>
<dbReference type="Proteomes" id="UP000196239">
    <property type="component" value="Chromosome 1"/>
</dbReference>
<dbReference type="PANTHER" id="PTHR21496">
    <property type="entry name" value="FERREDOXIN-RELATED"/>
    <property type="match status" value="1"/>
</dbReference>
<organism evidence="7 8">
    <name type="scientific">Nitrosotalea devaniterrae</name>
    <dbReference type="NCBI Taxonomy" id="1078905"/>
    <lineage>
        <taxon>Archaea</taxon>
        <taxon>Nitrososphaerota</taxon>
        <taxon>Nitrososphaeria</taxon>
        <taxon>Nitrosotaleales</taxon>
        <taxon>Nitrosotaleaceae</taxon>
        <taxon>Nitrosotalea</taxon>
    </lineage>
</organism>